<evidence type="ECO:0000256" key="17">
    <source>
        <dbReference type="ARBA" id="ARBA00023027"/>
    </source>
</evidence>
<dbReference type="SMART" id="SM00454">
    <property type="entry name" value="SAM"/>
    <property type="match status" value="1"/>
</dbReference>
<dbReference type="AlphaFoldDB" id="A0A8C7RV38"/>
<reference evidence="28" key="3">
    <citation type="submission" date="2025-09" db="UniProtKB">
        <authorList>
            <consortium name="Ensembl"/>
        </authorList>
    </citation>
    <scope>IDENTIFICATION</scope>
</reference>
<feature type="domain" description="PARP catalytic" evidence="27">
    <location>
        <begin position="857"/>
        <end position="1064"/>
    </location>
</feature>
<evidence type="ECO:0000256" key="12">
    <source>
        <dbReference type="ARBA" id="ARBA00022737"/>
    </source>
</evidence>
<dbReference type="SMART" id="SM00248">
    <property type="entry name" value="ANK"/>
    <property type="match status" value="16"/>
</dbReference>
<dbReference type="InterPro" id="IPR001660">
    <property type="entry name" value="SAM"/>
</dbReference>
<dbReference type="FunFam" id="1.25.40.20:FF:000021">
    <property type="entry name" value="Poly [ADP-ribose] polymerase"/>
    <property type="match status" value="1"/>
</dbReference>
<keyword evidence="17 25" id="KW-0520">NAD</keyword>
<keyword evidence="19 24" id="KW-0040">ANK repeat</keyword>
<dbReference type="GO" id="GO:0000781">
    <property type="term" value="C:chromosome, telomeric region"/>
    <property type="evidence" value="ECO:0007669"/>
    <property type="project" value="UniProtKB-SubCell"/>
</dbReference>
<comment type="subcellular location">
    <subcellularLocation>
        <location evidence="4">Chromosome</location>
        <location evidence="4">Telomere</location>
    </subcellularLocation>
    <subcellularLocation>
        <location evidence="3">Cytoplasm</location>
    </subcellularLocation>
    <subcellularLocation>
        <location evidence="2">Golgi apparatus membrane</location>
        <topology evidence="2">Peripheral membrane protein</topology>
    </subcellularLocation>
    <subcellularLocation>
        <location evidence="1">Nucleus</location>
    </subcellularLocation>
</comment>
<feature type="repeat" description="ANK" evidence="24">
    <location>
        <begin position="509"/>
        <end position="541"/>
    </location>
</feature>
<protein>
    <recommendedName>
        <fullName evidence="25">Poly [ADP-ribose] polymerase</fullName>
        <shortName evidence="25">PARP</shortName>
        <ecNumber evidence="25">2.4.2.-</ecNumber>
    </recommendedName>
</protein>
<feature type="repeat" description="ANK" evidence="24">
    <location>
        <begin position="542"/>
        <end position="574"/>
    </location>
</feature>
<feature type="repeat" description="ANK" evidence="24">
    <location>
        <begin position="49"/>
        <end position="81"/>
    </location>
</feature>
<dbReference type="FunFam" id="1.25.40.20:FF:000009">
    <property type="entry name" value="Poly [ADP-ribose] polymerase"/>
    <property type="match status" value="1"/>
</dbReference>
<accession>A0A8C7RV38</accession>
<feature type="repeat" description="ANK" evidence="24">
    <location>
        <begin position="202"/>
        <end position="234"/>
    </location>
</feature>
<dbReference type="GO" id="GO:0005634">
    <property type="term" value="C:nucleus"/>
    <property type="evidence" value="ECO:0007669"/>
    <property type="project" value="UniProtKB-SubCell"/>
</dbReference>
<keyword evidence="11" id="KW-0479">Metal-binding</keyword>
<dbReference type="PROSITE" id="PS50088">
    <property type="entry name" value="ANK_REPEAT"/>
    <property type="match status" value="13"/>
</dbReference>
<keyword evidence="29" id="KW-1185">Reference proteome</keyword>
<dbReference type="SUPFAM" id="SSF56399">
    <property type="entry name" value="ADP-ribosylation"/>
    <property type="match status" value="1"/>
</dbReference>
<keyword evidence="20" id="KW-0472">Membrane</keyword>
<dbReference type="GO" id="GO:0016779">
    <property type="term" value="F:nucleotidyltransferase activity"/>
    <property type="evidence" value="ECO:0007669"/>
    <property type="project" value="UniProtKB-KW"/>
</dbReference>
<evidence type="ECO:0000256" key="10">
    <source>
        <dbReference type="ARBA" id="ARBA00022695"/>
    </source>
</evidence>
<dbReference type="FunFam" id="1.25.40.20:FF:000345">
    <property type="entry name" value="Poly [ADP-ribose] polymerase"/>
    <property type="match status" value="1"/>
</dbReference>
<name>A0A8C7RV38_ONCMY</name>
<evidence type="ECO:0000256" key="25">
    <source>
        <dbReference type="RuleBase" id="RU362114"/>
    </source>
</evidence>
<evidence type="ECO:0000259" key="26">
    <source>
        <dbReference type="PROSITE" id="PS50105"/>
    </source>
</evidence>
<keyword evidence="18" id="KW-0333">Golgi apparatus</keyword>
<dbReference type="GO" id="GO:0016055">
    <property type="term" value="P:Wnt signaling pathway"/>
    <property type="evidence" value="ECO:0007669"/>
    <property type="project" value="UniProtKB-KW"/>
</dbReference>
<feature type="repeat" description="ANK" evidence="24">
    <location>
        <begin position="355"/>
        <end position="390"/>
    </location>
</feature>
<keyword evidence="8 25" id="KW-0808">Transferase</keyword>
<evidence type="ECO:0000256" key="2">
    <source>
        <dbReference type="ARBA" id="ARBA00004395"/>
    </source>
</evidence>
<sequence>MLHIHAHVNIRTGSLAVTQLFEACRTGDVSRVKRLVDTVNVNAKDMAGRKSTPLHFAAGFGRKDVVEHLLETGANVHARDDGGLIPLHNACSFGHAEVVSLLLCQGADPNARDSWNYTPLHEAAIKGKLDVCIVLLQHGADPNIRNTDGKSALDLADPSAKAVLTGEYKKDELLEAARSGNEEKLMALLTPLNVNCHASDGRKSTPLHLAAGYNRVRIVQLLLQHGADVHAKDKGGLVPLHNACSYGHYEVTELLLKHGACVNAMDLWQFTPLHEAASKNRVEVCSLLLSHGADPSLVNCHGKSSVDMAPTPELKERLTYEFKGHSLLQAAREADMAKAKKTLALEIINFKHPQTHETALHCSVASPHPKRKQVTELLLRKGANVNEKNKDFMTPLHVAAERAHNDIMEVLQKHGAKMNALDTLGQTALHRAAMAGHLQTCRLLLSYGADASILSLQGFTASQMGNEAVQQILSGTERQQREKERDSKRENICSLCSPQNVNCRDLEGRHSTPLHFAAGYNRVAVVEYLLHHGADVHAKDKGGLVPLHNACSYGHYEVAELLVRHGASVNVADLWKFTPLHEAAAKGKYEICKLLLKHGADPTKKNRDGNTPLDMVKEGDTDIQDLLRGDAALLDAAKKGCLARVQKLCSPENINCRDTQGRNSTPLHLAAGYNNLEVAEYLLEHGADVNAQDKGGLIPLHNAASYGADDIRALLIDAMPPDALPSCFKPQATVVSASVVSTAVISPASTPSCLSAASSIDNLAGSLSELTVAGATGPADGATGSDRKDKETVVDMNISQFLKSLGLEHLRDIFQREQISLDVLADMGHEELKEIGINAYGHRHKLVKGVERLLRGHTLLFLTLAVCICLQLQSTIREHRDGGNAGGVFSRYNILKIQKVVNKKLRERYSHRQKEIADENHNHHNERMLFHGSPFINAIIHKGFDERHAYIGGMFGAGIYFAENSSKSNQYVYGIGGGTGCPTHKDRSCYLCHRQMLFCRVTLGKSFLQFSAMKMAHAPPGHHSVIGRPSVNGLAYAEYVIYRGEQAYPEYLITYQILKPESTPSPTAGAEQKT</sequence>
<dbReference type="GO" id="GO:0003950">
    <property type="term" value="F:NAD+ poly-ADP-ribosyltransferase activity"/>
    <property type="evidence" value="ECO:0007669"/>
    <property type="project" value="UniProtKB-UniRule"/>
</dbReference>
<evidence type="ECO:0000256" key="4">
    <source>
        <dbReference type="ARBA" id="ARBA00004574"/>
    </source>
</evidence>
<evidence type="ECO:0000256" key="22">
    <source>
        <dbReference type="ARBA" id="ARBA00024347"/>
    </source>
</evidence>
<evidence type="ECO:0000256" key="19">
    <source>
        <dbReference type="ARBA" id="ARBA00023043"/>
    </source>
</evidence>
<keyword evidence="10" id="KW-0548">Nucleotidyltransferase</keyword>
<dbReference type="SUPFAM" id="SSF48403">
    <property type="entry name" value="Ankyrin repeat"/>
    <property type="match status" value="2"/>
</dbReference>
<keyword evidence="5" id="KW-0158">Chromosome</keyword>
<evidence type="ECO:0000256" key="11">
    <source>
        <dbReference type="ARBA" id="ARBA00022723"/>
    </source>
</evidence>
<evidence type="ECO:0000313" key="29">
    <source>
        <dbReference type="Proteomes" id="UP000694395"/>
    </source>
</evidence>
<feature type="repeat" description="ANK" evidence="24">
    <location>
        <begin position="268"/>
        <end position="300"/>
    </location>
</feature>
<feature type="repeat" description="ANK" evidence="24">
    <location>
        <begin position="662"/>
        <end position="694"/>
    </location>
</feature>
<comment type="catalytic activity">
    <reaction evidence="23">
        <text>NAD(+) + (ADP-D-ribosyl)n-acceptor = nicotinamide + (ADP-D-ribosyl)n+1-acceptor + H(+).</text>
        <dbReference type="EC" id="2.4.2.30"/>
    </reaction>
</comment>
<dbReference type="Gene3D" id="6.20.320.10">
    <property type="match status" value="1"/>
</dbReference>
<dbReference type="PRINTS" id="PR01415">
    <property type="entry name" value="ANKYRIN"/>
</dbReference>
<dbReference type="InterPro" id="IPR012317">
    <property type="entry name" value="Poly(ADP-ribose)pol_cat_dom"/>
</dbReference>
<evidence type="ECO:0000256" key="24">
    <source>
        <dbReference type="PROSITE-ProRule" id="PRU00023"/>
    </source>
</evidence>
<dbReference type="FunFam" id="1.10.150.50:FF:000012">
    <property type="entry name" value="Poly [ADP-ribose] polymerase"/>
    <property type="match status" value="1"/>
</dbReference>
<feature type="repeat" description="ANK" evidence="24">
    <location>
        <begin position="391"/>
        <end position="423"/>
    </location>
</feature>
<dbReference type="Proteomes" id="UP000694395">
    <property type="component" value="Chromosome 12"/>
</dbReference>
<keyword evidence="6" id="KW-0963">Cytoplasm</keyword>
<dbReference type="PROSITE" id="PS50297">
    <property type="entry name" value="ANK_REP_REGION"/>
    <property type="match status" value="13"/>
</dbReference>
<proteinExistence type="inferred from homology"/>
<dbReference type="GeneTree" id="ENSGT00940000156161"/>
<dbReference type="Pfam" id="PF00023">
    <property type="entry name" value="Ank"/>
    <property type="match status" value="3"/>
</dbReference>
<keyword evidence="9" id="KW-0879">Wnt signaling pathway</keyword>
<keyword evidence="13" id="KW-0013">ADP-ribosylation</keyword>
<evidence type="ECO:0000256" key="6">
    <source>
        <dbReference type="ARBA" id="ARBA00022490"/>
    </source>
</evidence>
<evidence type="ECO:0000256" key="18">
    <source>
        <dbReference type="ARBA" id="ARBA00023034"/>
    </source>
</evidence>
<dbReference type="GO" id="GO:0046872">
    <property type="term" value="F:metal ion binding"/>
    <property type="evidence" value="ECO:0007669"/>
    <property type="project" value="UniProtKB-KW"/>
</dbReference>
<keyword evidence="7 25" id="KW-0328">Glycosyltransferase</keyword>
<feature type="repeat" description="ANK" evidence="24">
    <location>
        <begin position="82"/>
        <end position="114"/>
    </location>
</feature>
<evidence type="ECO:0000256" key="20">
    <source>
        <dbReference type="ARBA" id="ARBA00023136"/>
    </source>
</evidence>
<feature type="repeat" description="ANK" evidence="24">
    <location>
        <begin position="575"/>
        <end position="607"/>
    </location>
</feature>
<dbReference type="CDD" id="cd01438">
    <property type="entry name" value="tankyrase_like"/>
    <property type="match status" value="1"/>
</dbReference>
<dbReference type="SUPFAM" id="SSF47769">
    <property type="entry name" value="SAM/Pointed domain"/>
    <property type="match status" value="1"/>
</dbReference>
<keyword evidence="21" id="KW-0539">Nucleus</keyword>
<dbReference type="PANTHER" id="PTHR24171">
    <property type="entry name" value="ANKYRIN REPEAT DOMAIN-CONTAINING PROTEIN 39-RELATED"/>
    <property type="match status" value="1"/>
</dbReference>
<reference evidence="28" key="2">
    <citation type="submission" date="2025-08" db="UniProtKB">
        <authorList>
            <consortium name="Ensembl"/>
        </authorList>
    </citation>
    <scope>IDENTIFICATION</scope>
</reference>
<evidence type="ECO:0000259" key="27">
    <source>
        <dbReference type="PROSITE" id="PS51059"/>
    </source>
</evidence>
<dbReference type="Pfam" id="PF12796">
    <property type="entry name" value="Ank_2"/>
    <property type="match status" value="5"/>
</dbReference>
<dbReference type="Pfam" id="PF07647">
    <property type="entry name" value="SAM_2"/>
    <property type="match status" value="1"/>
</dbReference>
<dbReference type="CDD" id="cd09524">
    <property type="entry name" value="SAM_tankyrase1_2"/>
    <property type="match status" value="1"/>
</dbReference>
<keyword evidence="12" id="KW-0677">Repeat</keyword>
<dbReference type="EC" id="2.4.2.-" evidence="25"/>
<reference evidence="28" key="1">
    <citation type="submission" date="2020-07" db="EMBL/GenBank/DDBJ databases">
        <title>A long reads based de novo assembly of the rainbow trout Arlee double haploid line genome.</title>
        <authorList>
            <person name="Gao G."/>
            <person name="Palti Y."/>
        </authorList>
    </citation>
    <scope>NUCLEOTIDE SEQUENCE [LARGE SCALE GENOMIC DNA]</scope>
</reference>
<evidence type="ECO:0000256" key="16">
    <source>
        <dbReference type="ARBA" id="ARBA00022895"/>
    </source>
</evidence>
<keyword evidence="16" id="KW-0779">Telomere</keyword>
<feature type="repeat" description="ANK" evidence="24">
    <location>
        <begin position="235"/>
        <end position="267"/>
    </location>
</feature>
<feature type="repeat" description="ANK" evidence="24">
    <location>
        <begin position="115"/>
        <end position="147"/>
    </location>
</feature>
<dbReference type="Gene3D" id="1.10.150.50">
    <property type="entry name" value="Transcription Factor, Ets-1"/>
    <property type="match status" value="1"/>
</dbReference>
<evidence type="ECO:0000256" key="21">
    <source>
        <dbReference type="ARBA" id="ARBA00023242"/>
    </source>
</evidence>
<evidence type="ECO:0000256" key="3">
    <source>
        <dbReference type="ARBA" id="ARBA00004496"/>
    </source>
</evidence>
<comment type="similarity">
    <text evidence="22">Belongs to the ARTD/PARP family.</text>
</comment>
<dbReference type="FunFam" id="1.25.40.20:FF:000024">
    <property type="entry name" value="Poly [ADP-ribose] polymerase"/>
    <property type="match status" value="1"/>
</dbReference>
<evidence type="ECO:0000256" key="14">
    <source>
        <dbReference type="ARBA" id="ARBA00022833"/>
    </source>
</evidence>
<organism evidence="28 29">
    <name type="scientific">Oncorhynchus mykiss</name>
    <name type="common">Rainbow trout</name>
    <name type="synonym">Salmo gairdneri</name>
    <dbReference type="NCBI Taxonomy" id="8022"/>
    <lineage>
        <taxon>Eukaryota</taxon>
        <taxon>Metazoa</taxon>
        <taxon>Chordata</taxon>
        <taxon>Craniata</taxon>
        <taxon>Vertebrata</taxon>
        <taxon>Euteleostomi</taxon>
        <taxon>Actinopterygii</taxon>
        <taxon>Neopterygii</taxon>
        <taxon>Teleostei</taxon>
        <taxon>Protacanthopterygii</taxon>
        <taxon>Salmoniformes</taxon>
        <taxon>Salmonidae</taxon>
        <taxon>Salmoninae</taxon>
        <taxon>Oncorhynchus</taxon>
    </lineage>
</organism>
<evidence type="ECO:0000256" key="23">
    <source>
        <dbReference type="ARBA" id="ARBA00033987"/>
    </source>
</evidence>
<dbReference type="InterPro" id="IPR036770">
    <property type="entry name" value="Ankyrin_rpt-contain_sf"/>
</dbReference>
<dbReference type="FunFam" id="3.90.228.10:FF:000001">
    <property type="entry name" value="Poly [ADP-ribose] polymerase tankyrase-2"/>
    <property type="match status" value="1"/>
</dbReference>
<dbReference type="InterPro" id="IPR002110">
    <property type="entry name" value="Ankyrin_rpt"/>
</dbReference>
<evidence type="ECO:0000256" key="5">
    <source>
        <dbReference type="ARBA" id="ARBA00022454"/>
    </source>
</evidence>
<evidence type="ECO:0000256" key="9">
    <source>
        <dbReference type="ARBA" id="ARBA00022687"/>
    </source>
</evidence>
<dbReference type="Pfam" id="PF00644">
    <property type="entry name" value="PARP"/>
    <property type="match status" value="1"/>
</dbReference>
<dbReference type="InterPro" id="IPR013761">
    <property type="entry name" value="SAM/pointed_sf"/>
</dbReference>
<dbReference type="PROSITE" id="PS50105">
    <property type="entry name" value="SAM_DOMAIN"/>
    <property type="match status" value="1"/>
</dbReference>
<evidence type="ECO:0000256" key="15">
    <source>
        <dbReference type="ARBA" id="ARBA00022843"/>
    </source>
</evidence>
<dbReference type="Ensembl" id="ENSOMYT00000062100.2">
    <property type="protein sequence ID" value="ENSOMYP00000057037.2"/>
    <property type="gene ID" value="ENSOMYG00000026060.2"/>
</dbReference>
<evidence type="ECO:0000256" key="1">
    <source>
        <dbReference type="ARBA" id="ARBA00004123"/>
    </source>
</evidence>
<evidence type="ECO:0000256" key="7">
    <source>
        <dbReference type="ARBA" id="ARBA00022676"/>
    </source>
</evidence>
<dbReference type="GO" id="GO:0000139">
    <property type="term" value="C:Golgi membrane"/>
    <property type="evidence" value="ECO:0007669"/>
    <property type="project" value="UniProtKB-SubCell"/>
</dbReference>
<feature type="repeat" description="ANK" evidence="24">
    <location>
        <begin position="424"/>
        <end position="456"/>
    </location>
</feature>
<evidence type="ECO:0000256" key="8">
    <source>
        <dbReference type="ARBA" id="ARBA00022679"/>
    </source>
</evidence>
<keyword evidence="15" id="KW-0832">Ubl conjugation</keyword>
<evidence type="ECO:0000313" key="28">
    <source>
        <dbReference type="Ensembl" id="ENSOMYP00000057037.2"/>
    </source>
</evidence>
<evidence type="ECO:0000256" key="13">
    <source>
        <dbReference type="ARBA" id="ARBA00022765"/>
    </source>
</evidence>
<dbReference type="Gene3D" id="3.90.228.10">
    <property type="match status" value="1"/>
</dbReference>
<dbReference type="Gene3D" id="1.25.40.20">
    <property type="entry name" value="Ankyrin repeat-containing domain"/>
    <property type="match status" value="5"/>
</dbReference>
<keyword evidence="14" id="KW-0862">Zinc</keyword>
<dbReference type="PROSITE" id="PS51059">
    <property type="entry name" value="PARP_CATALYTIC"/>
    <property type="match status" value="1"/>
</dbReference>
<dbReference type="FunFam" id="1.25.40.20:FF:000010">
    <property type="entry name" value="Poly [ADP-ribose] polymerase"/>
    <property type="match status" value="1"/>
</dbReference>
<feature type="domain" description="SAM" evidence="26">
    <location>
        <begin position="797"/>
        <end position="856"/>
    </location>
</feature>